<reference evidence="1 2" key="1">
    <citation type="submission" date="2018-03" db="EMBL/GenBank/DDBJ databases">
        <title>Genomic Encyclopedia of Type Strains, Phase III (KMG-III): the genomes of soil and plant-associated and newly described type strains.</title>
        <authorList>
            <person name="Whitman W."/>
        </authorList>
    </citation>
    <scope>NUCLEOTIDE SEQUENCE [LARGE SCALE GENOMIC DNA]</scope>
    <source>
        <strain evidence="1 2">CGMCC 4.7104</strain>
    </source>
</reference>
<dbReference type="EMBL" id="PVNG01000007">
    <property type="protein sequence ID" value="PRX65296.1"/>
    <property type="molecule type" value="Genomic_DNA"/>
</dbReference>
<organism evidence="1 2">
    <name type="scientific">Nonomuraea fuscirosea</name>
    <dbReference type="NCBI Taxonomy" id="1291556"/>
    <lineage>
        <taxon>Bacteria</taxon>
        <taxon>Bacillati</taxon>
        <taxon>Actinomycetota</taxon>
        <taxon>Actinomycetes</taxon>
        <taxon>Streptosporangiales</taxon>
        <taxon>Streptosporangiaceae</taxon>
        <taxon>Nonomuraea</taxon>
    </lineage>
</organism>
<evidence type="ECO:0000313" key="2">
    <source>
        <dbReference type="Proteomes" id="UP000238312"/>
    </source>
</evidence>
<comment type="caution">
    <text evidence="1">The sequence shown here is derived from an EMBL/GenBank/DDBJ whole genome shotgun (WGS) entry which is preliminary data.</text>
</comment>
<dbReference type="RefSeq" id="WP_106240335.1">
    <property type="nucleotide sequence ID" value="NZ_PVNG01000007.1"/>
</dbReference>
<dbReference type="AlphaFoldDB" id="A0A2T0N0F3"/>
<name>A0A2T0N0F3_9ACTN</name>
<accession>A0A2T0N0F3</accession>
<protein>
    <submittedName>
        <fullName evidence="1">Uncharacterized protein</fullName>
    </submittedName>
</protein>
<sequence length="240" mass="25816">MDELKTLIGELEHEPPGSLARQRLRLVQEATETSPGRGRRRPLPLLGARRLAVGAAVAAAVAVGVAVPSLLGSAEPAYALTKNQDGSINLKIYDFREPAQVERELKDWGVTADITYLPLGRRCGNARAPFLKEDQVDVSKEELASDDAAVRARVRERLGRTPSAQAIRPRDGITIYPRHIRPGQIAMIEVMENPVAPTVERPGVAWQFSGRLTTGPVAPCEVVADPSADEIGDATPPPGS</sequence>
<dbReference type="Proteomes" id="UP000238312">
    <property type="component" value="Unassembled WGS sequence"/>
</dbReference>
<dbReference type="OrthoDB" id="3527508at2"/>
<evidence type="ECO:0000313" key="1">
    <source>
        <dbReference type="EMBL" id="PRX65296.1"/>
    </source>
</evidence>
<gene>
    <name evidence="1" type="ORF">B0I32_10756</name>
</gene>
<keyword evidence="2" id="KW-1185">Reference proteome</keyword>
<proteinExistence type="predicted"/>